<keyword evidence="1" id="KW-0012">Acyltransferase</keyword>
<dbReference type="InterPro" id="IPR001451">
    <property type="entry name" value="Hexapep"/>
</dbReference>
<name>A0A5Q0QDK7_9SPHI</name>
<dbReference type="GO" id="GO:0016746">
    <property type="term" value="F:acyltransferase activity"/>
    <property type="evidence" value="ECO:0007669"/>
    <property type="project" value="UniProtKB-KW"/>
</dbReference>
<dbReference type="SUPFAM" id="SSF51161">
    <property type="entry name" value="Trimeric LpxA-like enzymes"/>
    <property type="match status" value="1"/>
</dbReference>
<dbReference type="InterPro" id="IPR011004">
    <property type="entry name" value="Trimer_LpxA-like_sf"/>
</dbReference>
<protein>
    <submittedName>
        <fullName evidence="1">Acyltransferase</fullName>
    </submittedName>
</protein>
<gene>
    <name evidence="1" type="ORF">GFH32_17210</name>
</gene>
<accession>A0A5Q0QDK7</accession>
<evidence type="ECO:0000313" key="1">
    <source>
        <dbReference type="EMBL" id="QGA28297.1"/>
    </source>
</evidence>
<dbReference type="Proteomes" id="UP000326921">
    <property type="component" value="Chromosome"/>
</dbReference>
<dbReference type="Gene3D" id="2.160.10.10">
    <property type="entry name" value="Hexapeptide repeat proteins"/>
    <property type="match status" value="1"/>
</dbReference>
<dbReference type="CDD" id="cd04647">
    <property type="entry name" value="LbH_MAT_like"/>
    <property type="match status" value="1"/>
</dbReference>
<dbReference type="PANTHER" id="PTHR23416">
    <property type="entry name" value="SIALIC ACID SYNTHASE-RELATED"/>
    <property type="match status" value="1"/>
</dbReference>
<dbReference type="AlphaFoldDB" id="A0A5Q0QDK7"/>
<dbReference type="EMBL" id="CP045652">
    <property type="protein sequence ID" value="QGA28297.1"/>
    <property type="molecule type" value="Genomic_DNA"/>
</dbReference>
<dbReference type="KEGG" id="sphe:GFH32_17210"/>
<proteinExistence type="predicted"/>
<evidence type="ECO:0000313" key="2">
    <source>
        <dbReference type="Proteomes" id="UP000326921"/>
    </source>
</evidence>
<keyword evidence="1" id="KW-0808">Transferase</keyword>
<dbReference type="InterPro" id="IPR051159">
    <property type="entry name" value="Hexapeptide_acetyltransf"/>
</dbReference>
<reference evidence="1 2" key="1">
    <citation type="submission" date="2019-10" db="EMBL/GenBank/DDBJ databases">
        <authorList>
            <person name="Dong K."/>
        </authorList>
    </citation>
    <scope>NUCLEOTIDE SEQUENCE [LARGE SCALE GENOMIC DNA]</scope>
    <source>
        <strain evidence="2">dk4302</strain>
    </source>
</reference>
<keyword evidence="2" id="KW-1185">Reference proteome</keyword>
<sequence>MLFERFNPLLRTISKCLRIFPSFFCRFIWEVISPFSGYFFLSLRYCLLASRARIGKNVYIGTHVIIKNWSNFVCGDNLSIHDFCYIDAVGIIEIGNNVSIAHGSSLISFNHTFEDLSFPIKYNQVVYEKIKIHDDVWIGCGVRVLCGVEIEERCVVAAGAVVNKSVPKHNLVGGVPAKLIKEI</sequence>
<organism evidence="1 2">
    <name type="scientific">Sphingobacterium zhuxiongii</name>
    <dbReference type="NCBI Taxonomy" id="2662364"/>
    <lineage>
        <taxon>Bacteria</taxon>
        <taxon>Pseudomonadati</taxon>
        <taxon>Bacteroidota</taxon>
        <taxon>Sphingobacteriia</taxon>
        <taxon>Sphingobacteriales</taxon>
        <taxon>Sphingobacteriaceae</taxon>
        <taxon>Sphingobacterium</taxon>
    </lineage>
</organism>
<dbReference type="Pfam" id="PF00132">
    <property type="entry name" value="Hexapep"/>
    <property type="match status" value="1"/>
</dbReference>